<evidence type="ECO:0000313" key="2">
    <source>
        <dbReference type="EMBL" id="POM69381.1"/>
    </source>
</evidence>
<sequence>MPFARFRQDRYDTLIQELENANIQLVESRSAVEELEEKLDRVSKLREDYSDLKATSKSTMLCLEDEIDSLKRQFQNLQAQLAALTSHPNLGFPPLPALARLLFSQD</sequence>
<organism evidence="2 3">
    <name type="scientific">Phytophthora palmivora</name>
    <dbReference type="NCBI Taxonomy" id="4796"/>
    <lineage>
        <taxon>Eukaryota</taxon>
        <taxon>Sar</taxon>
        <taxon>Stramenopiles</taxon>
        <taxon>Oomycota</taxon>
        <taxon>Peronosporomycetes</taxon>
        <taxon>Peronosporales</taxon>
        <taxon>Peronosporaceae</taxon>
        <taxon>Phytophthora</taxon>
    </lineage>
</organism>
<dbReference type="Gene3D" id="6.10.250.3110">
    <property type="match status" value="1"/>
</dbReference>
<name>A0A2P4XUZ1_9STRA</name>
<dbReference type="Proteomes" id="UP000237271">
    <property type="component" value="Unassembled WGS sequence"/>
</dbReference>
<gene>
    <name evidence="2" type="ORF">PHPALM_14334</name>
</gene>
<dbReference type="AlphaFoldDB" id="A0A2P4XUZ1"/>
<comment type="caution">
    <text evidence="2">The sequence shown here is derived from an EMBL/GenBank/DDBJ whole genome shotgun (WGS) entry which is preliminary data.</text>
</comment>
<keyword evidence="1" id="KW-0175">Coiled coil</keyword>
<dbReference type="OrthoDB" id="145754at2759"/>
<keyword evidence="3" id="KW-1185">Reference proteome</keyword>
<evidence type="ECO:0000313" key="3">
    <source>
        <dbReference type="Proteomes" id="UP000237271"/>
    </source>
</evidence>
<feature type="coiled-coil region" evidence="1">
    <location>
        <begin position="11"/>
        <end position="87"/>
    </location>
</feature>
<evidence type="ECO:0000256" key="1">
    <source>
        <dbReference type="SAM" id="Coils"/>
    </source>
</evidence>
<dbReference type="EMBL" id="NCKW01007875">
    <property type="protein sequence ID" value="POM69381.1"/>
    <property type="molecule type" value="Genomic_DNA"/>
</dbReference>
<protein>
    <submittedName>
        <fullName evidence="2">Uncharacterized protein</fullName>
    </submittedName>
</protein>
<reference evidence="2 3" key="1">
    <citation type="journal article" date="2017" name="Genome Biol. Evol.">
        <title>Phytophthora megakarya and P. palmivora, closely related causal agents of cacao black pod rot, underwent increases in genome sizes and gene numbers by different mechanisms.</title>
        <authorList>
            <person name="Ali S.S."/>
            <person name="Shao J."/>
            <person name="Lary D.J."/>
            <person name="Kronmiller B."/>
            <person name="Shen D."/>
            <person name="Strem M.D."/>
            <person name="Amoako-Attah I."/>
            <person name="Akrofi A.Y."/>
            <person name="Begoude B.A."/>
            <person name="Ten Hoopen G.M."/>
            <person name="Coulibaly K."/>
            <person name="Kebe B.I."/>
            <person name="Melnick R.L."/>
            <person name="Guiltinan M.J."/>
            <person name="Tyler B.M."/>
            <person name="Meinhardt L.W."/>
            <person name="Bailey B.A."/>
        </authorList>
    </citation>
    <scope>NUCLEOTIDE SEQUENCE [LARGE SCALE GENOMIC DNA]</scope>
    <source>
        <strain evidence="3">sbr112.9</strain>
    </source>
</reference>
<proteinExistence type="predicted"/>
<accession>A0A2P4XUZ1</accession>